<feature type="transmembrane region" description="Helical" evidence="7">
    <location>
        <begin position="323"/>
        <end position="344"/>
    </location>
</feature>
<dbReference type="GeneID" id="28820918"/>
<dbReference type="InterPro" id="IPR036259">
    <property type="entry name" value="MFS_trans_sf"/>
</dbReference>
<dbReference type="SUPFAM" id="SSF103473">
    <property type="entry name" value="MFS general substrate transporter"/>
    <property type="match status" value="1"/>
</dbReference>
<keyword evidence="5 7" id="KW-0472">Membrane</keyword>
<feature type="transmembrane region" description="Helical" evidence="7">
    <location>
        <begin position="364"/>
        <end position="383"/>
    </location>
</feature>
<dbReference type="PROSITE" id="PS50850">
    <property type="entry name" value="MFS"/>
    <property type="match status" value="1"/>
</dbReference>
<evidence type="ECO:0000256" key="5">
    <source>
        <dbReference type="ARBA" id="ARBA00023136"/>
    </source>
</evidence>
<keyword evidence="4 7" id="KW-1133">Transmembrane helix</keyword>
<feature type="domain" description="Major facilitator superfamily (MFS) profile" evidence="8">
    <location>
        <begin position="89"/>
        <end position="510"/>
    </location>
</feature>
<dbReference type="OrthoDB" id="2985014at2759"/>
<dbReference type="InParanoid" id="A0A132BAR7"/>
<evidence type="ECO:0000256" key="2">
    <source>
        <dbReference type="ARBA" id="ARBA00022448"/>
    </source>
</evidence>
<dbReference type="KEGG" id="psco:LY89DRAFT_628942"/>
<dbReference type="Pfam" id="PF07690">
    <property type="entry name" value="MFS_1"/>
    <property type="match status" value="1"/>
</dbReference>
<dbReference type="PANTHER" id="PTHR43791">
    <property type="entry name" value="PERMEASE-RELATED"/>
    <property type="match status" value="1"/>
</dbReference>
<accession>A0A132BAR7</accession>
<evidence type="ECO:0000256" key="6">
    <source>
        <dbReference type="SAM" id="MobiDB-lite"/>
    </source>
</evidence>
<dbReference type="InterPro" id="IPR011701">
    <property type="entry name" value="MFS"/>
</dbReference>
<feature type="transmembrane region" description="Helical" evidence="7">
    <location>
        <begin position="448"/>
        <end position="469"/>
    </location>
</feature>
<name>A0A132BAR7_MOLSC</name>
<evidence type="ECO:0000313" key="9">
    <source>
        <dbReference type="EMBL" id="KUJ09089.1"/>
    </source>
</evidence>
<keyword evidence="3 7" id="KW-0812">Transmembrane</keyword>
<dbReference type="InterPro" id="IPR020846">
    <property type="entry name" value="MFS_dom"/>
</dbReference>
<feature type="transmembrane region" description="Helical" evidence="7">
    <location>
        <begin position="221"/>
        <end position="242"/>
    </location>
</feature>
<dbReference type="FunFam" id="1.20.1250.20:FF:000018">
    <property type="entry name" value="MFS transporter permease"/>
    <property type="match status" value="1"/>
</dbReference>
<dbReference type="Gene3D" id="1.20.1250.20">
    <property type="entry name" value="MFS general substrate transporter like domains"/>
    <property type="match status" value="2"/>
</dbReference>
<feature type="transmembrane region" description="Helical" evidence="7">
    <location>
        <begin position="415"/>
        <end position="436"/>
    </location>
</feature>
<dbReference type="AlphaFoldDB" id="A0A132BAR7"/>
<feature type="transmembrane region" description="Helical" evidence="7">
    <location>
        <begin position="390"/>
        <end position="409"/>
    </location>
</feature>
<gene>
    <name evidence="9" type="ORF">LY89DRAFT_628942</name>
</gene>
<feature type="transmembrane region" description="Helical" evidence="7">
    <location>
        <begin position="481"/>
        <end position="503"/>
    </location>
</feature>
<evidence type="ECO:0000256" key="7">
    <source>
        <dbReference type="SAM" id="Phobius"/>
    </source>
</evidence>
<organism evidence="9 10">
    <name type="scientific">Mollisia scopiformis</name>
    <name type="common">Conifer needle endophyte fungus</name>
    <name type="synonym">Phialocephala scopiformis</name>
    <dbReference type="NCBI Taxonomy" id="149040"/>
    <lineage>
        <taxon>Eukaryota</taxon>
        <taxon>Fungi</taxon>
        <taxon>Dikarya</taxon>
        <taxon>Ascomycota</taxon>
        <taxon>Pezizomycotina</taxon>
        <taxon>Leotiomycetes</taxon>
        <taxon>Helotiales</taxon>
        <taxon>Mollisiaceae</taxon>
        <taxon>Mollisia</taxon>
    </lineage>
</organism>
<evidence type="ECO:0000256" key="1">
    <source>
        <dbReference type="ARBA" id="ARBA00004141"/>
    </source>
</evidence>
<feature type="transmembrane region" description="Helical" evidence="7">
    <location>
        <begin position="254"/>
        <end position="275"/>
    </location>
</feature>
<dbReference type="PANTHER" id="PTHR43791:SF91">
    <property type="entry name" value="MAJOR FACILITATOR SUPERFAMILY (MFS) PROFILE DOMAIN-CONTAINING PROTEIN-RELATED"/>
    <property type="match status" value="1"/>
</dbReference>
<evidence type="ECO:0000256" key="4">
    <source>
        <dbReference type="ARBA" id="ARBA00022989"/>
    </source>
</evidence>
<dbReference type="GO" id="GO:0016020">
    <property type="term" value="C:membrane"/>
    <property type="evidence" value="ECO:0007669"/>
    <property type="project" value="UniProtKB-SubCell"/>
</dbReference>
<evidence type="ECO:0000259" key="8">
    <source>
        <dbReference type="PROSITE" id="PS50850"/>
    </source>
</evidence>
<keyword evidence="10" id="KW-1185">Reference proteome</keyword>
<sequence length="546" mass="60177">MSSPNISEKIESSPNTTNEKTALETTQSLSISPNHPDSNLHFVTRGKVISDDDGSDETITGYDAGQMRARALLSIGQEKKLFRKIDWHLMPLMSLIYLLKNLDAANAANARIMDKGTDRNILTQLGMTSNDFNFVTTLYYIPYIIAEAPSNLLVKKVLPSRWQSRIMVTWGIALCCHAAVKNKEGLYTARFFLGLFEAGLWPGMLLQMCYWYRPDELARRILYVTVLGYFSTVIGGVLAFAFNGVTTGGLNGWQWLFLTEGIVTVVTGIVVFFALPDFPSGASWLSENEKAFIQARLPGNSPRSAEANFRFREILDVLKDKKIWLFTLCWAFFTIGTTGLTFYQPTVIANLGFTSIARSQLLNIPSAVVSVIVTIIFGLLSDAALVPQPLIPLSFLITLMACYAVLFTFPNTGGVYAATIIATGVSSSWYTVMWPWRVQTTERATGSAFAIAFVNSYGQIGGAVGSQIFNSKYAPHYATSFGVAMGMIGLAIVMNLVTWGFTYKIDNETRRLKRVRVLAGKTNETVLDDVDIHAGEKPRSESGSSA</sequence>
<evidence type="ECO:0000256" key="3">
    <source>
        <dbReference type="ARBA" id="ARBA00022692"/>
    </source>
</evidence>
<protein>
    <submittedName>
        <fullName evidence="9">Pantothenate transporter</fullName>
    </submittedName>
</protein>
<dbReference type="GO" id="GO:0022857">
    <property type="term" value="F:transmembrane transporter activity"/>
    <property type="evidence" value="ECO:0007669"/>
    <property type="project" value="InterPro"/>
</dbReference>
<proteinExistence type="predicted"/>
<evidence type="ECO:0000313" key="10">
    <source>
        <dbReference type="Proteomes" id="UP000070700"/>
    </source>
</evidence>
<dbReference type="RefSeq" id="XP_018063444.1">
    <property type="nucleotide sequence ID" value="XM_018211192.1"/>
</dbReference>
<reference evidence="9 10" key="1">
    <citation type="submission" date="2015-10" db="EMBL/GenBank/DDBJ databases">
        <title>Full genome of DAOMC 229536 Phialocephala scopiformis, a fungal endophyte of spruce producing the potent anti-insectan compound rugulosin.</title>
        <authorList>
            <consortium name="DOE Joint Genome Institute"/>
            <person name="Walker A.K."/>
            <person name="Frasz S.L."/>
            <person name="Seifert K.A."/>
            <person name="Miller J.D."/>
            <person name="Mondo S.J."/>
            <person name="Labutti K."/>
            <person name="Lipzen A."/>
            <person name="Dockter R."/>
            <person name="Kennedy M."/>
            <person name="Grigoriev I.V."/>
            <person name="Spatafora J.W."/>
        </authorList>
    </citation>
    <scope>NUCLEOTIDE SEQUENCE [LARGE SCALE GENOMIC DNA]</scope>
    <source>
        <strain evidence="9 10">CBS 120377</strain>
    </source>
</reference>
<keyword evidence="2" id="KW-0813">Transport</keyword>
<feature type="region of interest" description="Disordered" evidence="6">
    <location>
        <begin position="1"/>
        <end position="21"/>
    </location>
</feature>
<dbReference type="Proteomes" id="UP000070700">
    <property type="component" value="Unassembled WGS sequence"/>
</dbReference>
<comment type="subcellular location">
    <subcellularLocation>
        <location evidence="1">Membrane</location>
        <topology evidence="1">Multi-pass membrane protein</topology>
    </subcellularLocation>
</comment>
<dbReference type="EMBL" id="KQ947433">
    <property type="protein sequence ID" value="KUJ09089.1"/>
    <property type="molecule type" value="Genomic_DNA"/>
</dbReference>